<evidence type="ECO:0000313" key="4">
    <source>
        <dbReference type="Proteomes" id="UP001501588"/>
    </source>
</evidence>
<dbReference type="RefSeq" id="WP_343894619.1">
    <property type="nucleotide sequence ID" value="NZ_BAAAFZ010000015.1"/>
</dbReference>
<keyword evidence="4" id="KW-1185">Reference proteome</keyword>
<dbReference type="Proteomes" id="UP001501588">
    <property type="component" value="Unassembled WGS sequence"/>
</dbReference>
<organism evidence="3 4">
    <name type="scientific">Craurococcus roseus</name>
    <dbReference type="NCBI Taxonomy" id="77585"/>
    <lineage>
        <taxon>Bacteria</taxon>
        <taxon>Pseudomonadati</taxon>
        <taxon>Pseudomonadota</taxon>
        <taxon>Alphaproteobacteria</taxon>
        <taxon>Acetobacterales</taxon>
        <taxon>Acetobacteraceae</taxon>
        <taxon>Craurococcus</taxon>
    </lineage>
</organism>
<evidence type="ECO:0000256" key="2">
    <source>
        <dbReference type="SAM" id="SignalP"/>
    </source>
</evidence>
<reference evidence="3 4" key="1">
    <citation type="journal article" date="2019" name="Int. J. Syst. Evol. Microbiol.">
        <title>The Global Catalogue of Microorganisms (GCM) 10K type strain sequencing project: providing services to taxonomists for standard genome sequencing and annotation.</title>
        <authorList>
            <consortium name="The Broad Institute Genomics Platform"/>
            <consortium name="The Broad Institute Genome Sequencing Center for Infectious Disease"/>
            <person name="Wu L."/>
            <person name="Ma J."/>
        </authorList>
    </citation>
    <scope>NUCLEOTIDE SEQUENCE [LARGE SCALE GENOMIC DNA]</scope>
    <source>
        <strain evidence="3 4">JCM 9933</strain>
    </source>
</reference>
<comment type="caution">
    <text evidence="3">The sequence shown here is derived from an EMBL/GenBank/DDBJ whole genome shotgun (WGS) entry which is preliminary data.</text>
</comment>
<evidence type="ECO:0000313" key="3">
    <source>
        <dbReference type="EMBL" id="GAA0577733.1"/>
    </source>
</evidence>
<gene>
    <name evidence="3" type="ORF">GCM10009416_15370</name>
</gene>
<sequence length="127" mass="12272">MTRSTAIASWAILAAFATSPLAAQAPSGAGIASFVGPDAGSVVGGGAATLLGGGDDMVILYSPGGAGGGGADYAQPGRTARFTSTDGDGPQVEYPGAVPAGAGRGREAWLFGGGDNAEVVYAPRAER</sequence>
<keyword evidence="2" id="KW-0732">Signal</keyword>
<feature type="signal peptide" evidence="2">
    <location>
        <begin position="1"/>
        <end position="25"/>
    </location>
</feature>
<evidence type="ECO:0000256" key="1">
    <source>
        <dbReference type="SAM" id="MobiDB-lite"/>
    </source>
</evidence>
<feature type="chain" id="PRO_5045274807" evidence="2">
    <location>
        <begin position="26"/>
        <end position="127"/>
    </location>
</feature>
<dbReference type="EMBL" id="BAAAFZ010000015">
    <property type="protein sequence ID" value="GAA0577733.1"/>
    <property type="molecule type" value="Genomic_DNA"/>
</dbReference>
<feature type="region of interest" description="Disordered" evidence="1">
    <location>
        <begin position="70"/>
        <end position="93"/>
    </location>
</feature>
<name>A0ABN1EYH1_9PROT</name>
<accession>A0ABN1EYH1</accession>
<protein>
    <submittedName>
        <fullName evidence="3">Uncharacterized protein</fullName>
    </submittedName>
</protein>
<proteinExistence type="predicted"/>